<feature type="transmembrane region" description="Helical" evidence="1">
    <location>
        <begin position="128"/>
        <end position="146"/>
    </location>
</feature>
<organism evidence="2 3">
    <name type="scientific">Candidatus Collierbacteria bacterium GW2011_GWF2_44_15</name>
    <dbReference type="NCBI Taxonomy" id="1618404"/>
    <lineage>
        <taxon>Bacteria</taxon>
        <taxon>Candidatus Collieribacteriota</taxon>
    </lineage>
</organism>
<dbReference type="Proteomes" id="UP000033861">
    <property type="component" value="Unassembled WGS sequence"/>
</dbReference>
<feature type="transmembrane region" description="Helical" evidence="1">
    <location>
        <begin position="7"/>
        <end position="25"/>
    </location>
</feature>
<keyword evidence="1" id="KW-0812">Transmembrane</keyword>
<name>A0A0G1JPF8_9BACT</name>
<evidence type="ECO:0000313" key="2">
    <source>
        <dbReference type="EMBL" id="KKT45857.1"/>
    </source>
</evidence>
<proteinExistence type="predicted"/>
<sequence length="248" mass="27562">MNRLNLLYTITLFFAVIFSFLWSSTPTLAQYNLQLTGALTFVYFVTRMIQSRKASLTQSNLSSTIILTIITLLLVFSTGSATSPLFFILDFLLFALALLFQPFQAGAVSVLLIGLFLWQNQAHLTPEILINILSLGFVTPLAILFGRNYLSSQAQKGRIHILSNVIQEEETDSLLWISTSAKPSLSSVLNSVSDLVIFFNSKGDNITSVPSGFVDKLRVIQQDLITLYTSTNAFENSIKETSDKIDLE</sequence>
<dbReference type="AlphaFoldDB" id="A0A0G1JPF8"/>
<keyword evidence="1" id="KW-1133">Transmembrane helix</keyword>
<keyword evidence="1" id="KW-0472">Membrane</keyword>
<comment type="caution">
    <text evidence="2">The sequence shown here is derived from an EMBL/GenBank/DDBJ whole genome shotgun (WGS) entry which is preliminary data.</text>
</comment>
<feature type="transmembrane region" description="Helical" evidence="1">
    <location>
        <begin position="91"/>
        <end position="116"/>
    </location>
</feature>
<protein>
    <submittedName>
        <fullName evidence="2">Uncharacterized protein</fullName>
    </submittedName>
</protein>
<dbReference type="EMBL" id="LCHZ01000029">
    <property type="protein sequence ID" value="KKT45857.1"/>
    <property type="molecule type" value="Genomic_DNA"/>
</dbReference>
<reference evidence="2 3" key="1">
    <citation type="journal article" date="2015" name="Nature">
        <title>rRNA introns, odd ribosomes, and small enigmatic genomes across a large radiation of phyla.</title>
        <authorList>
            <person name="Brown C.T."/>
            <person name="Hug L.A."/>
            <person name="Thomas B.C."/>
            <person name="Sharon I."/>
            <person name="Castelle C.J."/>
            <person name="Singh A."/>
            <person name="Wilkins M.J."/>
            <person name="Williams K.H."/>
            <person name="Banfield J.F."/>
        </authorList>
    </citation>
    <scope>NUCLEOTIDE SEQUENCE [LARGE SCALE GENOMIC DNA]</scope>
</reference>
<evidence type="ECO:0000313" key="3">
    <source>
        <dbReference type="Proteomes" id="UP000033861"/>
    </source>
</evidence>
<evidence type="ECO:0000256" key="1">
    <source>
        <dbReference type="SAM" id="Phobius"/>
    </source>
</evidence>
<gene>
    <name evidence="2" type="ORF">UW35_C0029G0012</name>
</gene>
<feature type="transmembrane region" description="Helical" evidence="1">
    <location>
        <begin position="61"/>
        <end position="79"/>
    </location>
</feature>
<accession>A0A0G1JPF8</accession>